<evidence type="ECO:0000313" key="4">
    <source>
        <dbReference type="Proteomes" id="UP001527925"/>
    </source>
</evidence>
<proteinExistence type="predicted"/>
<evidence type="ECO:0000313" key="3">
    <source>
        <dbReference type="EMBL" id="KAL2917695.1"/>
    </source>
</evidence>
<dbReference type="PRINTS" id="PR00449">
    <property type="entry name" value="RASTRNSFRMNG"/>
</dbReference>
<dbReference type="PROSITE" id="PS51419">
    <property type="entry name" value="RAB"/>
    <property type="match status" value="1"/>
</dbReference>
<dbReference type="SMART" id="SM00175">
    <property type="entry name" value="RAB"/>
    <property type="match status" value="1"/>
</dbReference>
<dbReference type="Pfam" id="PF00071">
    <property type="entry name" value="Ras"/>
    <property type="match status" value="1"/>
</dbReference>
<dbReference type="SUPFAM" id="SSF52540">
    <property type="entry name" value="P-loop containing nucleoside triphosphate hydrolases"/>
    <property type="match status" value="1"/>
</dbReference>
<dbReference type="InterPro" id="IPR027417">
    <property type="entry name" value="P-loop_NTPase"/>
</dbReference>
<evidence type="ECO:0000256" key="2">
    <source>
        <dbReference type="ARBA" id="ARBA00023134"/>
    </source>
</evidence>
<reference evidence="3 4" key="1">
    <citation type="submission" date="2023-09" db="EMBL/GenBank/DDBJ databases">
        <title>Pangenome analysis of Batrachochytrium dendrobatidis and related Chytrids.</title>
        <authorList>
            <person name="Yacoub M.N."/>
            <person name="Stajich J.E."/>
            <person name="James T.Y."/>
        </authorList>
    </citation>
    <scope>NUCLEOTIDE SEQUENCE [LARGE SCALE GENOMIC DNA]</scope>
    <source>
        <strain evidence="3 4">JEL0888</strain>
    </source>
</reference>
<dbReference type="SMART" id="SM00174">
    <property type="entry name" value="RHO"/>
    <property type="match status" value="1"/>
</dbReference>
<comment type="caution">
    <text evidence="3">The sequence shown here is derived from an EMBL/GenBank/DDBJ whole genome shotgun (WGS) entry which is preliminary data.</text>
</comment>
<dbReference type="InterPro" id="IPR001806">
    <property type="entry name" value="Small_GTPase"/>
</dbReference>
<dbReference type="InterPro" id="IPR003578">
    <property type="entry name" value="Small_GTPase_Rho"/>
</dbReference>
<sequence length="197" mass="22179">MRVYDDPNQLRRKLVMVGEGNSGKTSMLMVLAGQPFPEEYVPTLFDSQIARIAVGGNKIVEMSLWDTAGQEEYDRLRPLSYPDTDVAIICFSVDTHELDTVIDKWDPETKHFLPNVPRLLVATKKDLRENPAALENMRIQGITPVSYEEGLRIANQIGAAKYMECSAKTGEGIHEIFTVAAKLALKPRRRMNKCKLV</sequence>
<dbReference type="InterPro" id="IPR005225">
    <property type="entry name" value="Small_GTP-bd"/>
</dbReference>
<dbReference type="PANTHER" id="PTHR24072">
    <property type="entry name" value="RHO FAMILY GTPASE"/>
    <property type="match status" value="1"/>
</dbReference>
<organism evidence="3 4">
    <name type="scientific">Polyrhizophydium stewartii</name>
    <dbReference type="NCBI Taxonomy" id="2732419"/>
    <lineage>
        <taxon>Eukaryota</taxon>
        <taxon>Fungi</taxon>
        <taxon>Fungi incertae sedis</taxon>
        <taxon>Chytridiomycota</taxon>
        <taxon>Chytridiomycota incertae sedis</taxon>
        <taxon>Chytridiomycetes</taxon>
        <taxon>Rhizophydiales</taxon>
        <taxon>Rhizophydiales incertae sedis</taxon>
        <taxon>Polyrhizophydium</taxon>
    </lineage>
</organism>
<dbReference type="Proteomes" id="UP001527925">
    <property type="component" value="Unassembled WGS sequence"/>
</dbReference>
<dbReference type="PROSITE" id="PS51420">
    <property type="entry name" value="RHO"/>
    <property type="match status" value="1"/>
</dbReference>
<accession>A0ABR4NDV0</accession>
<keyword evidence="1" id="KW-0547">Nucleotide-binding</keyword>
<evidence type="ECO:0000256" key="1">
    <source>
        <dbReference type="ARBA" id="ARBA00022741"/>
    </source>
</evidence>
<dbReference type="NCBIfam" id="TIGR00231">
    <property type="entry name" value="small_GTP"/>
    <property type="match status" value="1"/>
</dbReference>
<keyword evidence="4" id="KW-1185">Reference proteome</keyword>
<dbReference type="Gene3D" id="3.40.50.300">
    <property type="entry name" value="P-loop containing nucleotide triphosphate hydrolases"/>
    <property type="match status" value="1"/>
</dbReference>
<gene>
    <name evidence="3" type="ORF">HK105_202568</name>
</gene>
<protein>
    <submittedName>
        <fullName evidence="3">Uncharacterized protein</fullName>
    </submittedName>
</protein>
<dbReference type="EMBL" id="JADGIZ020000009">
    <property type="protein sequence ID" value="KAL2917695.1"/>
    <property type="molecule type" value="Genomic_DNA"/>
</dbReference>
<dbReference type="SMART" id="SM00173">
    <property type="entry name" value="RAS"/>
    <property type="match status" value="1"/>
</dbReference>
<name>A0ABR4NDV0_9FUNG</name>
<dbReference type="PROSITE" id="PS51421">
    <property type="entry name" value="RAS"/>
    <property type="match status" value="1"/>
</dbReference>
<keyword evidence="2" id="KW-0342">GTP-binding</keyword>